<evidence type="ECO:0000313" key="2">
    <source>
        <dbReference type="Ensembl" id="ENSOSIP00000009073.1"/>
    </source>
</evidence>
<feature type="region of interest" description="Disordered" evidence="1">
    <location>
        <begin position="87"/>
        <end position="236"/>
    </location>
</feature>
<dbReference type="GeneTree" id="ENSGT01050000245029"/>
<dbReference type="Proteomes" id="UP000694383">
    <property type="component" value="Unplaced"/>
</dbReference>
<keyword evidence="3" id="KW-1185">Reference proteome</keyword>
<sequence>MLVADCHMQNILNVPFSVYRVLWISCLFIGSISCFPQQGGSGVPSPMWLPRSYPGQAPSKPVYEGTSEQAGGLDSYSSFPWSYGSSTAGGPSDSGSSEATWYTAMSGQEPSKPSHQKPTGQSSTYGSYSGPYTAGGAHSFSGSQQYGAQSSQSGGAEQESWSSSSDGEDEDEPVFTPVSEEDQVYASKSRSRYNQKRLLFSQFRYTPTEPRQPQEPVFPHTGKTSRHGKGPVKGGY</sequence>
<proteinExistence type="predicted"/>
<dbReference type="AlphaFoldDB" id="A0A8C7X8V8"/>
<feature type="compositionally biased region" description="Low complexity" evidence="1">
    <location>
        <begin position="118"/>
        <end position="165"/>
    </location>
</feature>
<dbReference type="InterPro" id="IPR009803">
    <property type="entry name" value="DUF1373"/>
</dbReference>
<organism evidence="2 3">
    <name type="scientific">Oryzias sinensis</name>
    <name type="common">Chinese medaka</name>
    <dbReference type="NCBI Taxonomy" id="183150"/>
    <lineage>
        <taxon>Eukaryota</taxon>
        <taxon>Metazoa</taxon>
        <taxon>Chordata</taxon>
        <taxon>Craniata</taxon>
        <taxon>Vertebrata</taxon>
        <taxon>Euteleostomi</taxon>
        <taxon>Actinopterygii</taxon>
        <taxon>Neopterygii</taxon>
        <taxon>Teleostei</taxon>
        <taxon>Neoteleostei</taxon>
        <taxon>Acanthomorphata</taxon>
        <taxon>Ovalentaria</taxon>
        <taxon>Atherinomorphae</taxon>
        <taxon>Beloniformes</taxon>
        <taxon>Adrianichthyidae</taxon>
        <taxon>Oryziinae</taxon>
        <taxon>Oryzias</taxon>
    </lineage>
</organism>
<evidence type="ECO:0000256" key="1">
    <source>
        <dbReference type="SAM" id="MobiDB-lite"/>
    </source>
</evidence>
<dbReference type="Ensembl" id="ENSOSIT00000009672.1">
    <property type="protein sequence ID" value="ENSOSIP00000009073.1"/>
    <property type="gene ID" value="ENSOSIG00000005789.1"/>
</dbReference>
<reference evidence="2" key="2">
    <citation type="submission" date="2025-09" db="UniProtKB">
        <authorList>
            <consortium name="Ensembl"/>
        </authorList>
    </citation>
    <scope>IDENTIFICATION</scope>
</reference>
<reference evidence="2" key="1">
    <citation type="submission" date="2025-08" db="UniProtKB">
        <authorList>
            <consortium name="Ensembl"/>
        </authorList>
    </citation>
    <scope>IDENTIFICATION</scope>
</reference>
<protein>
    <submittedName>
        <fullName evidence="2">Uncharacterized protein</fullName>
    </submittedName>
</protein>
<dbReference type="Pfam" id="PF07117">
    <property type="entry name" value="DUF1373"/>
    <property type="match status" value="1"/>
</dbReference>
<evidence type="ECO:0000313" key="3">
    <source>
        <dbReference type="Proteomes" id="UP000694383"/>
    </source>
</evidence>
<accession>A0A8C7X8V8</accession>
<name>A0A8C7X8V8_9TELE</name>
<feature type="compositionally biased region" description="Acidic residues" evidence="1">
    <location>
        <begin position="166"/>
        <end position="183"/>
    </location>
</feature>
<feature type="compositionally biased region" description="Polar residues" evidence="1">
    <location>
        <begin position="93"/>
        <end position="117"/>
    </location>
</feature>